<protein>
    <submittedName>
        <fullName evidence="1">RNA polymerase sigma factor Tn916-like,CTn1-Orf4</fullName>
    </submittedName>
</protein>
<sequence>MYYFLEMSDTEIADIMNYTREAVFKHRHRALETMKEILNEKTRQ</sequence>
<reference evidence="1 2" key="1">
    <citation type="submission" date="2019-04" db="EMBL/GenBank/DDBJ databases">
        <authorList>
            <consortium name="Pathogen Informatics"/>
        </authorList>
    </citation>
    <scope>NUCLEOTIDE SEQUENCE [LARGE SCALE GENOMIC DNA]</scope>
    <source>
        <strain evidence="2">tl291</strain>
    </source>
</reference>
<dbReference type="Gene3D" id="1.10.10.10">
    <property type="entry name" value="Winged helix-like DNA-binding domain superfamily/Winged helix DNA-binding domain"/>
    <property type="match status" value="1"/>
</dbReference>
<dbReference type="EMBL" id="CAAJVP010000022">
    <property type="protein sequence ID" value="VHY19657.1"/>
    <property type="molecule type" value="Genomic_DNA"/>
</dbReference>
<dbReference type="SUPFAM" id="SSF88659">
    <property type="entry name" value="Sigma3 and sigma4 domains of RNA polymerase sigma factors"/>
    <property type="match status" value="1"/>
</dbReference>
<dbReference type="AlphaFoldDB" id="A0AB74R7S1"/>
<dbReference type="Proteomes" id="UP000372533">
    <property type="component" value="Unassembled WGS sequence"/>
</dbReference>
<comment type="caution">
    <text evidence="1">The sequence shown here is derived from an EMBL/GenBank/DDBJ whole genome shotgun (WGS) entry which is preliminary data.</text>
</comment>
<evidence type="ECO:0000313" key="1">
    <source>
        <dbReference type="EMBL" id="VHY19657.1"/>
    </source>
</evidence>
<evidence type="ECO:0000313" key="2">
    <source>
        <dbReference type="Proteomes" id="UP000372533"/>
    </source>
</evidence>
<accession>A0AB74R7S1</accession>
<dbReference type="InterPro" id="IPR036388">
    <property type="entry name" value="WH-like_DNA-bd_sf"/>
</dbReference>
<name>A0AB74R7S1_CLODI</name>
<proteinExistence type="predicted"/>
<gene>
    <name evidence="1" type="ORF">SAMEA1402366_03409</name>
</gene>
<dbReference type="RefSeq" id="WP_009892251.1">
    <property type="nucleotide sequence ID" value="NZ_CAAJVQ010000017.1"/>
</dbReference>
<organism evidence="1 2">
    <name type="scientific">Clostridioides difficile</name>
    <name type="common">Peptoclostridium difficile</name>
    <dbReference type="NCBI Taxonomy" id="1496"/>
    <lineage>
        <taxon>Bacteria</taxon>
        <taxon>Bacillati</taxon>
        <taxon>Bacillota</taxon>
        <taxon>Clostridia</taxon>
        <taxon>Peptostreptococcales</taxon>
        <taxon>Peptostreptococcaceae</taxon>
        <taxon>Clostridioides</taxon>
    </lineage>
</organism>
<dbReference type="InterPro" id="IPR013324">
    <property type="entry name" value="RNA_pol_sigma_r3/r4-like"/>
</dbReference>